<evidence type="ECO:0000313" key="1">
    <source>
        <dbReference type="EMBL" id="PSK90801.1"/>
    </source>
</evidence>
<gene>
    <name evidence="1" type="ORF">B0I18_107213</name>
</gene>
<dbReference type="OrthoDB" id="289289at2"/>
<accession>A0A2P8D0Q2</accession>
<dbReference type="SUPFAM" id="SSF111069">
    <property type="entry name" value="Hypothetical protein yfbM"/>
    <property type="match status" value="1"/>
</dbReference>
<dbReference type="AlphaFoldDB" id="A0A2P8D0Q2"/>
<dbReference type="Pfam" id="PF08974">
    <property type="entry name" value="DUF1877"/>
    <property type="match status" value="1"/>
</dbReference>
<keyword evidence="2" id="KW-1185">Reference proteome</keyword>
<dbReference type="EMBL" id="PYGD01000007">
    <property type="protein sequence ID" value="PSK90801.1"/>
    <property type="molecule type" value="Genomic_DNA"/>
</dbReference>
<dbReference type="Gene3D" id="3.40.1760.10">
    <property type="entry name" value="YfbM-like super family"/>
    <property type="match status" value="1"/>
</dbReference>
<dbReference type="InterPro" id="IPR015068">
    <property type="entry name" value="DUF1877"/>
</dbReference>
<proteinExistence type="predicted"/>
<sequence length="165" mass="18855">MGHYTKLLQLSPEKLAIENRQTLFSRFFRDSSETGNDSIIDIDKSREGILFLLKGSSESVNQEETYEKLFNGAVIDFPMEEGDEVVYHVLTPEEVREIKDSLIGVDITTLYKNYDPLVMMASGVYPDIWSYGKESYDYLHSYFIGLRNFIDKAAQESKAVVVVTT</sequence>
<name>A0A2P8D0Q2_9BACT</name>
<comment type="caution">
    <text evidence="1">The sequence shown here is derived from an EMBL/GenBank/DDBJ whole genome shotgun (WGS) entry which is preliminary data.</text>
</comment>
<dbReference type="Proteomes" id="UP000240572">
    <property type="component" value="Unassembled WGS sequence"/>
</dbReference>
<dbReference type="RefSeq" id="WP_106524071.1">
    <property type="nucleotide sequence ID" value="NZ_PYGD01000007.1"/>
</dbReference>
<dbReference type="InterPro" id="IPR035944">
    <property type="entry name" value="YfbM-like_sf"/>
</dbReference>
<reference evidence="1 2" key="1">
    <citation type="submission" date="2018-03" db="EMBL/GenBank/DDBJ databases">
        <title>Genomic Encyclopedia of Type Strains, Phase III (KMG-III): the genomes of soil and plant-associated and newly described type strains.</title>
        <authorList>
            <person name="Whitman W."/>
        </authorList>
    </citation>
    <scope>NUCLEOTIDE SEQUENCE [LARGE SCALE GENOMIC DNA]</scope>
    <source>
        <strain evidence="1 2">CGMCC 1.12700</strain>
    </source>
</reference>
<evidence type="ECO:0000313" key="2">
    <source>
        <dbReference type="Proteomes" id="UP000240572"/>
    </source>
</evidence>
<organism evidence="1 2">
    <name type="scientific">Taibaiella chishuiensis</name>
    <dbReference type="NCBI Taxonomy" id="1434707"/>
    <lineage>
        <taxon>Bacteria</taxon>
        <taxon>Pseudomonadati</taxon>
        <taxon>Bacteroidota</taxon>
        <taxon>Chitinophagia</taxon>
        <taxon>Chitinophagales</taxon>
        <taxon>Chitinophagaceae</taxon>
        <taxon>Taibaiella</taxon>
    </lineage>
</organism>
<protein>
    <submittedName>
        <fullName evidence="1">Uncharacterized protein DUF1877</fullName>
    </submittedName>
</protein>